<evidence type="ECO:0000259" key="6">
    <source>
        <dbReference type="Pfam" id="PF01207"/>
    </source>
</evidence>
<evidence type="ECO:0000256" key="5">
    <source>
        <dbReference type="ARBA" id="ARBA00023002"/>
    </source>
</evidence>
<sequence>MSDADWGTLEGAWAAKFKPVPCQTPLPVLVAEADRAVAAAVGSLTKDYESVMGTAALNPAIQNLLGRLNGAPPSMPALSSSLELQCTSEKGFHTAERDALETLSVDRSGAAHGVVDWQRLYESLCLIQAPMVRCSRPAFRQVCRLWGTRISYTHMLIAESFVKSPHARHAEFALYEGEDRLIVQLAAKSGPAAAQAAALVRPYCGAVDLNCGCPQRWAMKEGIGAALLEKPEVVADMVRAIRNAIPEGNGDTPALPCVVKMRIQEDIRRSVDFARQCEAAGAAWVTVHGRTPRCHPSAAVQFEAVRHVRESLSIPVVLNGGVSDVSSALGAALRTGCGGLMSANGLLDNPALFYSGTSASAMEAEMTFGTSSPKWTVPGEGEQEVGMATTEAASSPSAPVRQVALLWAPHRVKASECTFIPPPSPVFFRYTVPSMWETTVTPREVISDFVRCAIRTDLAVPTTVQQVLRMARMYLSPAERNHLALLRSNLSVLCCLQEIGVYVKEGRIGCA</sequence>
<dbReference type="Gene3D" id="3.20.20.70">
    <property type="entry name" value="Aldolase class I"/>
    <property type="match status" value="1"/>
</dbReference>
<accession>A0A0N1PBT7</accession>
<evidence type="ECO:0000256" key="4">
    <source>
        <dbReference type="ARBA" id="ARBA00022694"/>
    </source>
</evidence>
<dbReference type="InterPro" id="IPR035587">
    <property type="entry name" value="DUS-like_FMN-bd"/>
</dbReference>
<gene>
    <name evidence="7" type="ORF">ABL78_4482</name>
</gene>
<dbReference type="VEuPathDB" id="TriTrypDB:Lsey_0130_0120"/>
<evidence type="ECO:0000256" key="2">
    <source>
        <dbReference type="ARBA" id="ARBA00022630"/>
    </source>
</evidence>
<evidence type="ECO:0000313" key="7">
    <source>
        <dbReference type="EMBL" id="KPI86451.1"/>
    </source>
</evidence>
<dbReference type="CDD" id="cd02801">
    <property type="entry name" value="DUS_like_FMN"/>
    <property type="match status" value="1"/>
</dbReference>
<evidence type="ECO:0000313" key="8">
    <source>
        <dbReference type="Proteomes" id="UP000038009"/>
    </source>
</evidence>
<proteinExistence type="predicted"/>
<dbReference type="OrthoDB" id="9977870at2759"/>
<dbReference type="GO" id="GO:0017150">
    <property type="term" value="F:tRNA dihydrouridine synthase activity"/>
    <property type="evidence" value="ECO:0007669"/>
    <property type="project" value="InterPro"/>
</dbReference>
<dbReference type="Proteomes" id="UP000038009">
    <property type="component" value="Unassembled WGS sequence"/>
</dbReference>
<organism evidence="7 8">
    <name type="scientific">Leptomonas seymouri</name>
    <dbReference type="NCBI Taxonomy" id="5684"/>
    <lineage>
        <taxon>Eukaryota</taxon>
        <taxon>Discoba</taxon>
        <taxon>Euglenozoa</taxon>
        <taxon>Kinetoplastea</taxon>
        <taxon>Metakinetoplastina</taxon>
        <taxon>Trypanosomatida</taxon>
        <taxon>Trypanosomatidae</taxon>
        <taxon>Leishmaniinae</taxon>
        <taxon>Leptomonas</taxon>
    </lineage>
</organism>
<comment type="caution">
    <text evidence="7">The sequence shown here is derived from an EMBL/GenBank/DDBJ whole genome shotgun (WGS) entry which is preliminary data.</text>
</comment>
<dbReference type="FunFam" id="3.20.20.70:FF:000221">
    <property type="entry name" value="tRNA-dihydrouridine synthase"/>
    <property type="match status" value="1"/>
</dbReference>
<comment type="cofactor">
    <cofactor evidence="1">
        <name>FMN</name>
        <dbReference type="ChEBI" id="CHEBI:58210"/>
    </cofactor>
</comment>
<evidence type="ECO:0000256" key="1">
    <source>
        <dbReference type="ARBA" id="ARBA00001917"/>
    </source>
</evidence>
<feature type="domain" description="DUS-like FMN-binding" evidence="6">
    <location>
        <begin position="128"/>
        <end position="357"/>
    </location>
</feature>
<dbReference type="PROSITE" id="PS01136">
    <property type="entry name" value="UPF0034"/>
    <property type="match status" value="1"/>
</dbReference>
<name>A0A0N1PBT7_LEPSE</name>
<dbReference type="Pfam" id="PF01207">
    <property type="entry name" value="Dus"/>
    <property type="match status" value="1"/>
</dbReference>
<dbReference type="InterPro" id="IPR013785">
    <property type="entry name" value="Aldolase_TIM"/>
</dbReference>
<keyword evidence="3" id="KW-0288">FMN</keyword>
<dbReference type="GO" id="GO:0005737">
    <property type="term" value="C:cytoplasm"/>
    <property type="evidence" value="ECO:0007669"/>
    <property type="project" value="UniProtKB-ARBA"/>
</dbReference>
<dbReference type="InterPro" id="IPR018517">
    <property type="entry name" value="tRNA_hU_synthase_CS"/>
</dbReference>
<keyword evidence="5" id="KW-0560">Oxidoreductase</keyword>
<dbReference type="EMBL" id="LJSK01000130">
    <property type="protein sequence ID" value="KPI86451.1"/>
    <property type="molecule type" value="Genomic_DNA"/>
</dbReference>
<keyword evidence="8" id="KW-1185">Reference proteome</keyword>
<keyword evidence="2" id="KW-0285">Flavoprotein</keyword>
<dbReference type="PANTHER" id="PTHR11082:SF31">
    <property type="entry name" value="TRNA-DIHYDROURIDINE(20A_20B) SYNTHASE [NAD(P)+]-LIKE"/>
    <property type="match status" value="1"/>
</dbReference>
<protein>
    <recommendedName>
        <fullName evidence="6">DUS-like FMN-binding domain-containing protein</fullName>
    </recommendedName>
</protein>
<dbReference type="AlphaFoldDB" id="A0A0N1PBT7"/>
<reference evidence="7 8" key="1">
    <citation type="journal article" date="2015" name="PLoS Pathog.">
        <title>Leptomonas seymouri: Adaptations to the Dixenous Life Cycle Analyzed by Genome Sequencing, Transcriptome Profiling and Co-infection with Leishmania donovani.</title>
        <authorList>
            <person name="Kraeva N."/>
            <person name="Butenko A."/>
            <person name="Hlavacova J."/>
            <person name="Kostygov A."/>
            <person name="Myskova J."/>
            <person name="Grybchuk D."/>
            <person name="Lestinova T."/>
            <person name="Votypka J."/>
            <person name="Volf P."/>
            <person name="Opperdoes F."/>
            <person name="Flegontov P."/>
            <person name="Lukes J."/>
            <person name="Yurchenko V."/>
        </authorList>
    </citation>
    <scope>NUCLEOTIDE SEQUENCE [LARGE SCALE GENOMIC DNA]</scope>
    <source>
        <strain evidence="7 8">ATCC 30220</strain>
    </source>
</reference>
<keyword evidence="4" id="KW-0819">tRNA processing</keyword>
<dbReference type="SUPFAM" id="SSF51395">
    <property type="entry name" value="FMN-linked oxidoreductases"/>
    <property type="match status" value="1"/>
</dbReference>
<dbReference type="PANTHER" id="PTHR11082">
    <property type="entry name" value="TRNA-DIHYDROURIDINE SYNTHASE"/>
    <property type="match status" value="1"/>
</dbReference>
<dbReference type="GO" id="GO:0050660">
    <property type="term" value="F:flavin adenine dinucleotide binding"/>
    <property type="evidence" value="ECO:0007669"/>
    <property type="project" value="InterPro"/>
</dbReference>
<dbReference type="OMA" id="KSPHARH"/>
<evidence type="ECO:0000256" key="3">
    <source>
        <dbReference type="ARBA" id="ARBA00022643"/>
    </source>
</evidence>